<evidence type="ECO:0000313" key="3">
    <source>
        <dbReference type="Proteomes" id="UP000323454"/>
    </source>
</evidence>
<dbReference type="RefSeq" id="WP_149849057.1">
    <property type="nucleotide sequence ID" value="NZ_VUOB01000014.1"/>
</dbReference>
<proteinExistence type="predicted"/>
<feature type="region of interest" description="Disordered" evidence="1">
    <location>
        <begin position="360"/>
        <end position="406"/>
    </location>
</feature>
<sequence length="406" mass="43729">MKVLDELSDIDAANVVRCARTLLRRPLLRADGQDGELLPLVYRHRFALQDLFAGLLGYRLVVERRFARLYKAGPGADSTRGVAGLSPRGYAYLALTMAVLTGAGRQVLLSRLVADVRAAAAEAGIDVVDDTADRRALTAALRHLVGLGVLTETEGTVGTAGQEVQAEALITIDTDLLGQLLAGPVAEAADPARLVALAARPGPRGVEHAVRRRLVEGPVVHYADLPADQAEWLRRNQRRESALLEQCFGLYTESRLEGVLASDPEDYLTDLYFPGTSTAARIALLALPTLLADCGEDAEAQDTADGRRPVPLARIREVCGQLVEDYPAAWSRQVTEDVDRLVEDVTGLLERMGLAVPDPADPGGWLLSPAAHRWVPEPDGDPEREAPPAPQAPPSWSLFDDEEGDA</sequence>
<dbReference type="InterPro" id="IPR013494">
    <property type="entry name" value="CHP02678"/>
</dbReference>
<gene>
    <name evidence="2" type="ORF">F0L68_09145</name>
</gene>
<keyword evidence="3" id="KW-1185">Reference proteome</keyword>
<evidence type="ECO:0000256" key="1">
    <source>
        <dbReference type="SAM" id="MobiDB-lite"/>
    </source>
</evidence>
<dbReference type="Pfam" id="PF09661">
    <property type="entry name" value="DUF2398"/>
    <property type="match status" value="1"/>
</dbReference>
<evidence type="ECO:0000313" key="2">
    <source>
        <dbReference type="EMBL" id="KAA2263826.1"/>
    </source>
</evidence>
<protein>
    <submittedName>
        <fullName evidence="2">TIGR02678 family protein</fullName>
    </submittedName>
</protein>
<dbReference type="OrthoDB" id="188354at2"/>
<reference evidence="2 3" key="1">
    <citation type="submission" date="2019-09" db="EMBL/GenBank/DDBJ databases">
        <title>Goodfellowia gen. nov., a new genus of the Pseudonocardineae related to Actinoalloteichus, containing Goodfellowia coeruleoviolacea gen. nov., comb. nov. gen. nov., comb. nov.</title>
        <authorList>
            <person name="Labeda D."/>
        </authorList>
    </citation>
    <scope>NUCLEOTIDE SEQUENCE [LARGE SCALE GENOMIC DNA]</scope>
    <source>
        <strain evidence="2 3">AN110305</strain>
    </source>
</reference>
<dbReference type="NCBIfam" id="TIGR02678">
    <property type="entry name" value="TIGR02678 family protein"/>
    <property type="match status" value="1"/>
</dbReference>
<accession>A0A5B2XKJ6</accession>
<dbReference type="EMBL" id="VUOB01000014">
    <property type="protein sequence ID" value="KAA2263826.1"/>
    <property type="molecule type" value="Genomic_DNA"/>
</dbReference>
<reference evidence="2 3" key="2">
    <citation type="submission" date="2019-09" db="EMBL/GenBank/DDBJ databases">
        <authorList>
            <person name="Jin C."/>
        </authorList>
    </citation>
    <scope>NUCLEOTIDE SEQUENCE [LARGE SCALE GENOMIC DNA]</scope>
    <source>
        <strain evidence="2 3">AN110305</strain>
    </source>
</reference>
<name>A0A5B2XKJ6_9PSEU</name>
<comment type="caution">
    <text evidence="2">The sequence shown here is derived from an EMBL/GenBank/DDBJ whole genome shotgun (WGS) entry which is preliminary data.</text>
</comment>
<organism evidence="2 3">
    <name type="scientific">Solihabitans fulvus</name>
    <dbReference type="NCBI Taxonomy" id="1892852"/>
    <lineage>
        <taxon>Bacteria</taxon>
        <taxon>Bacillati</taxon>
        <taxon>Actinomycetota</taxon>
        <taxon>Actinomycetes</taxon>
        <taxon>Pseudonocardiales</taxon>
        <taxon>Pseudonocardiaceae</taxon>
        <taxon>Solihabitans</taxon>
    </lineage>
</organism>
<dbReference type="Proteomes" id="UP000323454">
    <property type="component" value="Unassembled WGS sequence"/>
</dbReference>
<dbReference type="AlphaFoldDB" id="A0A5B2XKJ6"/>